<accession>A0AAV3YW15</accession>
<evidence type="ECO:0000313" key="1">
    <source>
        <dbReference type="EMBL" id="GFN87074.1"/>
    </source>
</evidence>
<proteinExistence type="predicted"/>
<dbReference type="EMBL" id="BLXT01001660">
    <property type="protein sequence ID" value="GFN87074.1"/>
    <property type="molecule type" value="Genomic_DNA"/>
</dbReference>
<keyword evidence="2" id="KW-1185">Reference proteome</keyword>
<comment type="caution">
    <text evidence="1">The sequence shown here is derived from an EMBL/GenBank/DDBJ whole genome shotgun (WGS) entry which is preliminary data.</text>
</comment>
<dbReference type="AlphaFoldDB" id="A0AAV3YW15"/>
<dbReference type="Proteomes" id="UP000735302">
    <property type="component" value="Unassembled WGS sequence"/>
</dbReference>
<name>A0AAV3YW15_9GAST</name>
<evidence type="ECO:0000313" key="2">
    <source>
        <dbReference type="Proteomes" id="UP000735302"/>
    </source>
</evidence>
<sequence length="110" mass="12293">GASHGALNYLHRPLTSSRLQVRERGDNQLGGHAQLLFAEGRGRRLLAYRSCTSPNQVPLQRPVSNKEKARGASWAVIKESTVLHQTRRQDTPAHPYFRFLASSSLSEESQ</sequence>
<organism evidence="1 2">
    <name type="scientific">Plakobranchus ocellatus</name>
    <dbReference type="NCBI Taxonomy" id="259542"/>
    <lineage>
        <taxon>Eukaryota</taxon>
        <taxon>Metazoa</taxon>
        <taxon>Spiralia</taxon>
        <taxon>Lophotrochozoa</taxon>
        <taxon>Mollusca</taxon>
        <taxon>Gastropoda</taxon>
        <taxon>Heterobranchia</taxon>
        <taxon>Euthyneura</taxon>
        <taxon>Panpulmonata</taxon>
        <taxon>Sacoglossa</taxon>
        <taxon>Placobranchoidea</taxon>
        <taxon>Plakobranchidae</taxon>
        <taxon>Plakobranchus</taxon>
    </lineage>
</organism>
<reference evidence="1 2" key="1">
    <citation type="journal article" date="2021" name="Elife">
        <title>Chloroplast acquisition without the gene transfer in kleptoplastic sea slugs, Plakobranchus ocellatus.</title>
        <authorList>
            <person name="Maeda T."/>
            <person name="Takahashi S."/>
            <person name="Yoshida T."/>
            <person name="Shimamura S."/>
            <person name="Takaki Y."/>
            <person name="Nagai Y."/>
            <person name="Toyoda A."/>
            <person name="Suzuki Y."/>
            <person name="Arimoto A."/>
            <person name="Ishii H."/>
            <person name="Satoh N."/>
            <person name="Nishiyama T."/>
            <person name="Hasebe M."/>
            <person name="Maruyama T."/>
            <person name="Minagawa J."/>
            <person name="Obokata J."/>
            <person name="Shigenobu S."/>
        </authorList>
    </citation>
    <scope>NUCLEOTIDE SEQUENCE [LARGE SCALE GENOMIC DNA]</scope>
</reference>
<feature type="non-terminal residue" evidence="1">
    <location>
        <position position="1"/>
    </location>
</feature>
<protein>
    <submittedName>
        <fullName evidence="1">Uncharacterized protein</fullName>
    </submittedName>
</protein>
<gene>
    <name evidence="1" type="ORF">PoB_001358000</name>
</gene>